<dbReference type="AlphaFoldDB" id="A0A2V2MRU1"/>
<organism evidence="2 3">
    <name type="scientific">Methanospirillum stamsii</name>
    <dbReference type="NCBI Taxonomy" id="1277351"/>
    <lineage>
        <taxon>Archaea</taxon>
        <taxon>Methanobacteriati</taxon>
        <taxon>Methanobacteriota</taxon>
        <taxon>Stenosarchaea group</taxon>
        <taxon>Methanomicrobia</taxon>
        <taxon>Methanomicrobiales</taxon>
        <taxon>Methanospirillaceae</taxon>
        <taxon>Methanospirillum</taxon>
    </lineage>
</organism>
<reference evidence="2 3" key="1">
    <citation type="submission" date="2018-05" db="EMBL/GenBank/DDBJ databases">
        <title>Draft genome of Methanospirillum stamsii Pt1.</title>
        <authorList>
            <person name="Dueholm M.S."/>
            <person name="Nielsen P.H."/>
            <person name="Bakmann L.F."/>
            <person name="Otzen D.E."/>
        </authorList>
    </citation>
    <scope>NUCLEOTIDE SEQUENCE [LARGE SCALE GENOMIC DNA]</scope>
    <source>
        <strain evidence="2 3">Pt1</strain>
    </source>
</reference>
<dbReference type="GeneID" id="97608254"/>
<dbReference type="CDD" id="cd04301">
    <property type="entry name" value="NAT_SF"/>
    <property type="match status" value="1"/>
</dbReference>
<dbReference type="PROSITE" id="PS51186">
    <property type="entry name" value="GNAT"/>
    <property type="match status" value="1"/>
</dbReference>
<feature type="domain" description="N-acetyltransferase" evidence="1">
    <location>
        <begin position="128"/>
        <end position="274"/>
    </location>
</feature>
<dbReference type="EMBL" id="QGMZ01000039">
    <property type="protein sequence ID" value="PWR70842.1"/>
    <property type="molecule type" value="Genomic_DNA"/>
</dbReference>
<dbReference type="SUPFAM" id="SSF55729">
    <property type="entry name" value="Acyl-CoA N-acyltransferases (Nat)"/>
    <property type="match status" value="1"/>
</dbReference>
<evidence type="ECO:0000313" key="3">
    <source>
        <dbReference type="Proteomes" id="UP000245934"/>
    </source>
</evidence>
<accession>A0A2V2MRU1</accession>
<keyword evidence="3" id="KW-1185">Reference proteome</keyword>
<keyword evidence="2" id="KW-0808">Transferase</keyword>
<dbReference type="RefSeq" id="WP_109941977.1">
    <property type="nucleotide sequence ID" value="NZ_CP176366.1"/>
</dbReference>
<dbReference type="InterPro" id="IPR016181">
    <property type="entry name" value="Acyl_CoA_acyltransferase"/>
</dbReference>
<evidence type="ECO:0000313" key="2">
    <source>
        <dbReference type="EMBL" id="PWR70842.1"/>
    </source>
</evidence>
<proteinExistence type="predicted"/>
<dbReference type="Gene3D" id="3.40.630.30">
    <property type="match status" value="1"/>
</dbReference>
<dbReference type="InterPro" id="IPR022525">
    <property type="entry name" value="GNAT_AblB"/>
</dbReference>
<dbReference type="Pfam" id="PF00583">
    <property type="entry name" value="Acetyltransf_1"/>
    <property type="match status" value="1"/>
</dbReference>
<dbReference type="GO" id="GO:0008080">
    <property type="term" value="F:N-acetyltransferase activity"/>
    <property type="evidence" value="ECO:0007669"/>
    <property type="project" value="InterPro"/>
</dbReference>
<comment type="caution">
    <text evidence="2">The sequence shown here is derived from an EMBL/GenBank/DDBJ whole genome shotgun (WGS) entry which is preliminary data.</text>
</comment>
<evidence type="ECO:0000259" key="1">
    <source>
        <dbReference type="PROSITE" id="PS51186"/>
    </source>
</evidence>
<dbReference type="InterPro" id="IPR000182">
    <property type="entry name" value="GNAT_dom"/>
</dbReference>
<sequence length="279" mass="32386">MESDFLVTVGKSLIQHGYYNNRIYLISLHPEDTDRVNERIHFLQHIYSYQKIILKIPRSLRRDFDTPDTRIEAEILGYYQGVEDALFLARFYDAKREEEDAYDKLMRNIQTCKEKNLPSVQKKEPKDIIIKMADSSEIPAICNLYQQVFETYPFPIHDPVYLKKVMNCGITFFVAKLSGNIIATGSCEIDIHASSVEMSDLAVDPRYRGYGLSKKILSFMEKEMRDRGVKTAFTICRAEPLQINRLFSGFDYQYGGTLIKNTNICGKFESMNIWYKALS</sequence>
<gene>
    <name evidence="2" type="primary">ablB</name>
    <name evidence="2" type="ORF">DLD82_15270</name>
</gene>
<dbReference type="NCBIfam" id="TIGR03827">
    <property type="entry name" value="GNAT_ablB"/>
    <property type="match status" value="1"/>
</dbReference>
<name>A0A2V2MRU1_9EURY</name>
<dbReference type="OrthoDB" id="116527at2157"/>
<protein>
    <submittedName>
        <fullName evidence="2">Putative beta-lysine N-acetyltransferase</fullName>
    </submittedName>
</protein>
<dbReference type="Proteomes" id="UP000245934">
    <property type="component" value="Unassembled WGS sequence"/>
</dbReference>